<keyword evidence="9" id="KW-1185">Reference proteome</keyword>
<sequence>MSFQLSATLVGHEQDVRSVASAGPNALVSTLRDGTVRVWKATNGGWKSSYDAIIAFNSPTKTFINSLAYVQLPGESLIANAGQDTMIYLSDLDAPIEDTGKYQLIGHEANVCSLSFGHHELISGSWDATARVWDLESFATKYTLQGHQSSVWDVKVLSEGRYLTCSADRTIRVWDGKHEIAQFTGHSDVVRKLLVFPDGKRFASASNDGTIKIWDLGTGQVLQTLSGHLSFVYDVALLPNGDLVSTGEDRTIRIWRNGVAIQVITLPCISVWCVAVLDNGDIAVGSSDNLVRVFTREEARVAPAEELLQLKEEVQASSIAEQSLDDLKKTDIPGYDALKVPGKQEGATLMVKSPEGVIEAHQWSGGEWIKIGDVVGSSHSKEKKVYDGKEYDYVFDVDVKDGVPPLKLPYNTNENPYIAAERFLAANELPSSYTDEVVRFINKNTEGFELQTAEPAPNPYADSEQKSKPAVQSTALHVIPEKTYITFKDYKTVLLTKGLTLLNQKQEVSLQFLSIEIETVSRNLDNLNSKNAMELITQFVPRIINDWKPETRLIGYDILRVSIPRITAVDILKSTEGAEVIFKAFSSPADVVDESFLPLLMLQLKTLSNLVENVLFVQVYVDPTNDGQYQYNLYFKELLNGLAKQVRQSSQVAKQSKHYNTTTTAVATLAYNLSALHLRTSNFNAYPEAAEPVTRFLADVGEVVIDSNPEAAYRLAVAYGNFKYLKVPVAAPSWLNKATSIEEERFVKLASDILNL</sequence>
<keyword evidence="4" id="KW-0677">Repeat</keyword>
<evidence type="ECO:0000256" key="1">
    <source>
        <dbReference type="ARBA" id="ARBA00004496"/>
    </source>
</evidence>
<dbReference type="GO" id="GO:0006303">
    <property type="term" value="P:double-strand break repair via nonhomologous end joining"/>
    <property type="evidence" value="ECO:0007669"/>
    <property type="project" value="EnsemblFungi"/>
</dbReference>
<dbReference type="STRING" id="984487.A0A1E4SBP0"/>
<dbReference type="AlphaFoldDB" id="A0A1E4SBP0"/>
<dbReference type="InterPro" id="IPR038122">
    <property type="entry name" value="PFU_sf"/>
</dbReference>
<dbReference type="GO" id="GO:0032473">
    <property type="term" value="C:cytoplasmic side of mitochondrial outer membrane"/>
    <property type="evidence" value="ECO:0007669"/>
    <property type="project" value="EnsemblFungi"/>
</dbReference>
<dbReference type="Pfam" id="PF09070">
    <property type="entry name" value="PFU"/>
    <property type="match status" value="1"/>
</dbReference>
<dbReference type="PROSITE" id="PS50294">
    <property type="entry name" value="WD_REPEATS_REGION"/>
    <property type="match status" value="4"/>
</dbReference>
<dbReference type="GO" id="GO:0010992">
    <property type="term" value="P:ubiquitin recycling"/>
    <property type="evidence" value="ECO:0007669"/>
    <property type="project" value="EnsemblFungi"/>
</dbReference>
<accession>A0A1E4SBP0</accession>
<dbReference type="InterPro" id="IPR013535">
    <property type="entry name" value="PUL_dom"/>
</dbReference>
<feature type="repeat" description="WD" evidence="5">
    <location>
        <begin position="225"/>
        <end position="255"/>
    </location>
</feature>
<dbReference type="PRINTS" id="PR00320">
    <property type="entry name" value="GPROTEINBRPT"/>
</dbReference>
<evidence type="ECO:0000313" key="8">
    <source>
        <dbReference type="EMBL" id="ODV76913.1"/>
    </source>
</evidence>
<feature type="repeat" description="WD" evidence="5">
    <location>
        <begin position="183"/>
        <end position="224"/>
    </location>
</feature>
<evidence type="ECO:0000259" key="6">
    <source>
        <dbReference type="PROSITE" id="PS51394"/>
    </source>
</evidence>
<name>A0A1E4SBP0_9ASCO</name>
<dbReference type="InterPro" id="IPR015155">
    <property type="entry name" value="PFU"/>
</dbReference>
<dbReference type="Gene3D" id="1.25.10.10">
    <property type="entry name" value="Leucine-rich Repeat Variant"/>
    <property type="match status" value="1"/>
</dbReference>
<evidence type="ECO:0000256" key="3">
    <source>
        <dbReference type="ARBA" id="ARBA00022574"/>
    </source>
</evidence>
<feature type="domain" description="PFU" evidence="6">
    <location>
        <begin position="360"/>
        <end position="455"/>
    </location>
</feature>
<feature type="repeat" description="WD" evidence="5">
    <location>
        <begin position="104"/>
        <end position="143"/>
    </location>
</feature>
<dbReference type="RefSeq" id="XP_020062035.1">
    <property type="nucleotide sequence ID" value="XM_020208176.1"/>
</dbReference>
<dbReference type="InterPro" id="IPR011989">
    <property type="entry name" value="ARM-like"/>
</dbReference>
<evidence type="ECO:0000256" key="5">
    <source>
        <dbReference type="PROSITE-ProRule" id="PRU00221"/>
    </source>
</evidence>
<dbReference type="SUPFAM" id="SSF50978">
    <property type="entry name" value="WD40 repeat-like"/>
    <property type="match status" value="1"/>
</dbReference>
<dbReference type="GO" id="GO:0005634">
    <property type="term" value="C:nucleus"/>
    <property type="evidence" value="ECO:0007669"/>
    <property type="project" value="EnsemblFungi"/>
</dbReference>
<dbReference type="SMART" id="SM00320">
    <property type="entry name" value="WD40"/>
    <property type="match status" value="6"/>
</dbReference>
<feature type="domain" description="PUL" evidence="7">
    <location>
        <begin position="477"/>
        <end position="756"/>
    </location>
</feature>
<keyword evidence="3 5" id="KW-0853">WD repeat</keyword>
<dbReference type="Pfam" id="PF00400">
    <property type="entry name" value="WD40"/>
    <property type="match status" value="5"/>
</dbReference>
<evidence type="ECO:0000259" key="7">
    <source>
        <dbReference type="PROSITE" id="PS51396"/>
    </source>
</evidence>
<comment type="subcellular location">
    <subcellularLocation>
        <location evidence="1">Cytoplasm</location>
    </subcellularLocation>
</comment>
<dbReference type="OrthoDB" id="10265988at2759"/>
<dbReference type="GO" id="GO:0140036">
    <property type="term" value="F:ubiquitin-modified protein reader activity"/>
    <property type="evidence" value="ECO:0007669"/>
    <property type="project" value="EnsemblFungi"/>
</dbReference>
<dbReference type="InterPro" id="IPR019775">
    <property type="entry name" value="WD40_repeat_CS"/>
</dbReference>
<dbReference type="GO" id="GO:0043130">
    <property type="term" value="F:ubiquitin binding"/>
    <property type="evidence" value="ECO:0007669"/>
    <property type="project" value="EnsemblFungi"/>
</dbReference>
<dbReference type="GO" id="GO:0070314">
    <property type="term" value="P:G1 to G0 transition"/>
    <property type="evidence" value="ECO:0007669"/>
    <property type="project" value="EnsemblFungi"/>
</dbReference>
<dbReference type="Pfam" id="PF08324">
    <property type="entry name" value="PUL"/>
    <property type="match status" value="1"/>
</dbReference>
<feature type="repeat" description="WD" evidence="5">
    <location>
        <begin position="9"/>
        <end position="44"/>
    </location>
</feature>
<dbReference type="InterPro" id="IPR036322">
    <property type="entry name" value="WD40_repeat_dom_sf"/>
</dbReference>
<protein>
    <submittedName>
        <fullName evidence="8">PFU-domain-containing protein</fullName>
    </submittedName>
</protein>
<dbReference type="PROSITE" id="PS00678">
    <property type="entry name" value="WD_REPEATS_1"/>
    <property type="match status" value="1"/>
</dbReference>
<dbReference type="PROSITE" id="PS51396">
    <property type="entry name" value="PUL"/>
    <property type="match status" value="1"/>
</dbReference>
<organism evidence="8 9">
    <name type="scientific">Suhomyces tanzawaensis NRRL Y-17324</name>
    <dbReference type="NCBI Taxonomy" id="984487"/>
    <lineage>
        <taxon>Eukaryota</taxon>
        <taxon>Fungi</taxon>
        <taxon>Dikarya</taxon>
        <taxon>Ascomycota</taxon>
        <taxon>Saccharomycotina</taxon>
        <taxon>Pichiomycetes</taxon>
        <taxon>Debaryomycetaceae</taxon>
        <taxon>Suhomyces</taxon>
    </lineage>
</organism>
<reference evidence="9" key="1">
    <citation type="submission" date="2016-05" db="EMBL/GenBank/DDBJ databases">
        <title>Comparative genomics of biotechnologically important yeasts.</title>
        <authorList>
            <consortium name="DOE Joint Genome Institute"/>
            <person name="Riley R."/>
            <person name="Haridas S."/>
            <person name="Wolfe K.H."/>
            <person name="Lopes M.R."/>
            <person name="Hittinger C.T."/>
            <person name="Goker M."/>
            <person name="Salamov A."/>
            <person name="Wisecaver J."/>
            <person name="Long T.M."/>
            <person name="Aerts A.L."/>
            <person name="Barry K."/>
            <person name="Choi C."/>
            <person name="Clum A."/>
            <person name="Coughlan A.Y."/>
            <person name="Deshpande S."/>
            <person name="Douglass A.P."/>
            <person name="Hanson S.J."/>
            <person name="Klenk H.-P."/>
            <person name="Labutti K."/>
            <person name="Lapidus A."/>
            <person name="Lindquist E."/>
            <person name="Lipzen A."/>
            <person name="Meier-Kolthoff J.P."/>
            <person name="Ohm R.A."/>
            <person name="Otillar R.P."/>
            <person name="Pangilinan J."/>
            <person name="Peng Y."/>
            <person name="Rokas A."/>
            <person name="Rosa C.A."/>
            <person name="Scheuner C."/>
            <person name="Sibirny A.A."/>
            <person name="Slot J.C."/>
            <person name="Stielow J.B."/>
            <person name="Sun H."/>
            <person name="Kurtzman C.P."/>
            <person name="Blackwell M."/>
            <person name="Grigoriev I.V."/>
            <person name="Jeffries T.W."/>
        </authorList>
    </citation>
    <scope>NUCLEOTIDE SEQUENCE [LARGE SCALE GENOMIC DNA]</scope>
    <source>
        <strain evidence="9">NRRL Y-17324</strain>
    </source>
</reference>
<gene>
    <name evidence="8" type="ORF">CANTADRAFT_27648</name>
</gene>
<dbReference type="PANTHER" id="PTHR19849">
    <property type="entry name" value="PHOSPHOLIPASE A-2-ACTIVATING PROTEIN"/>
    <property type="match status" value="1"/>
</dbReference>
<feature type="repeat" description="WD" evidence="5">
    <location>
        <begin position="144"/>
        <end position="175"/>
    </location>
</feature>
<proteinExistence type="predicted"/>
<dbReference type="PANTHER" id="PTHR19849:SF0">
    <property type="entry name" value="PHOSPHOLIPASE A-2-ACTIVATING PROTEIN"/>
    <property type="match status" value="1"/>
</dbReference>
<dbReference type="InterPro" id="IPR020472">
    <property type="entry name" value="WD40_PAC1"/>
</dbReference>
<dbReference type="PROSITE" id="PS50082">
    <property type="entry name" value="WD_REPEATS_2"/>
    <property type="match status" value="5"/>
</dbReference>
<dbReference type="GO" id="GO:0072671">
    <property type="term" value="P:mitochondria-associated ubiquitin-dependent protein catabolic process"/>
    <property type="evidence" value="ECO:0007669"/>
    <property type="project" value="EnsemblFungi"/>
</dbReference>
<keyword evidence="2" id="KW-0963">Cytoplasm</keyword>
<dbReference type="Proteomes" id="UP000094285">
    <property type="component" value="Unassembled WGS sequence"/>
</dbReference>
<dbReference type="Gene3D" id="3.10.20.870">
    <property type="entry name" value="PFU (PLAA family ubiquitin binding), C-terminal domain"/>
    <property type="match status" value="1"/>
</dbReference>
<evidence type="ECO:0000313" key="9">
    <source>
        <dbReference type="Proteomes" id="UP000094285"/>
    </source>
</evidence>
<evidence type="ECO:0000256" key="2">
    <source>
        <dbReference type="ARBA" id="ARBA00022490"/>
    </source>
</evidence>
<dbReference type="GO" id="GO:0036435">
    <property type="term" value="F:K48-linked polyubiquitin modification-dependent protein binding"/>
    <property type="evidence" value="ECO:0007669"/>
    <property type="project" value="EnsemblFungi"/>
</dbReference>
<dbReference type="CDD" id="cd00200">
    <property type="entry name" value="WD40"/>
    <property type="match status" value="1"/>
</dbReference>
<dbReference type="Gene3D" id="2.130.10.10">
    <property type="entry name" value="YVTN repeat-like/Quinoprotein amine dehydrogenase"/>
    <property type="match status" value="1"/>
</dbReference>
<dbReference type="PROSITE" id="PS51394">
    <property type="entry name" value="PFU"/>
    <property type="match status" value="1"/>
</dbReference>
<dbReference type="GO" id="GO:0034517">
    <property type="term" value="P:ribophagy"/>
    <property type="evidence" value="ECO:0007669"/>
    <property type="project" value="EnsemblFungi"/>
</dbReference>
<dbReference type="GO" id="GO:0044877">
    <property type="term" value="F:protein-containing complex binding"/>
    <property type="evidence" value="ECO:0007669"/>
    <property type="project" value="EnsemblFungi"/>
</dbReference>
<evidence type="ECO:0000256" key="4">
    <source>
        <dbReference type="ARBA" id="ARBA00022737"/>
    </source>
</evidence>
<dbReference type="GeneID" id="30982313"/>
<dbReference type="InterPro" id="IPR001680">
    <property type="entry name" value="WD40_rpt"/>
</dbReference>
<dbReference type="EMBL" id="KV453917">
    <property type="protein sequence ID" value="ODV76913.1"/>
    <property type="molecule type" value="Genomic_DNA"/>
</dbReference>
<dbReference type="InterPro" id="IPR015943">
    <property type="entry name" value="WD40/YVTN_repeat-like_dom_sf"/>
</dbReference>